<comment type="caution">
    <text evidence="5">The sequence shown here is derived from an EMBL/GenBank/DDBJ whole genome shotgun (WGS) entry which is preliminary data.</text>
</comment>
<evidence type="ECO:0000313" key="5">
    <source>
        <dbReference type="EMBL" id="GGK88144.1"/>
    </source>
</evidence>
<dbReference type="InterPro" id="IPR018060">
    <property type="entry name" value="HTH_AraC"/>
</dbReference>
<reference evidence="5" key="2">
    <citation type="submission" date="2020-09" db="EMBL/GenBank/DDBJ databases">
        <authorList>
            <person name="Sun Q."/>
            <person name="Ohkuma M."/>
        </authorList>
    </citation>
    <scope>NUCLEOTIDE SEQUENCE</scope>
    <source>
        <strain evidence="5">JCM 1480</strain>
    </source>
</reference>
<dbReference type="InterPro" id="IPR050204">
    <property type="entry name" value="AraC_XylS_family_regulators"/>
</dbReference>
<evidence type="ECO:0000256" key="2">
    <source>
        <dbReference type="ARBA" id="ARBA00023125"/>
    </source>
</evidence>
<evidence type="ECO:0000313" key="6">
    <source>
        <dbReference type="Proteomes" id="UP000648535"/>
    </source>
</evidence>
<dbReference type="Pfam" id="PF12833">
    <property type="entry name" value="HTH_18"/>
    <property type="match status" value="1"/>
</dbReference>
<dbReference type="Gene3D" id="1.10.10.60">
    <property type="entry name" value="Homeodomain-like"/>
    <property type="match status" value="1"/>
</dbReference>
<sequence length="300" mass="33236">MSFYERVYASHDIHISGATRGEFAWRYRTVGDEHVSVNTSAVGARRWGTINPGRQYILAWATRPGILLDTDSSSPLEMVPGVPVMYPAHREFTFDATPNTQHLVRFDGDFLEAVAAAHRDGVPGPLVFRRHPDPEALRTLQRVISAAGPELLHVDTARSTRIRRNLALAEAVAAAFDASPRKRVVPPAGTARFRSAQEWIVANAHLPISVTDVSRASGLSVRGLQDAFQREVGITPMRFLRETRLHRVRAELLSADAAETTVAEVARAWGFSHLGRFAAYYEQVFAELPSATLRRPLAPR</sequence>
<keyword evidence="1" id="KW-0805">Transcription regulation</keyword>
<dbReference type="PROSITE" id="PS00041">
    <property type="entry name" value="HTH_ARAC_FAMILY_1"/>
    <property type="match status" value="1"/>
</dbReference>
<dbReference type="AlphaFoldDB" id="A0A8H9KZH8"/>
<proteinExistence type="predicted"/>
<dbReference type="Proteomes" id="UP000648535">
    <property type="component" value="Unassembled WGS sequence"/>
</dbReference>
<organism evidence="5 6">
    <name type="scientific">Curtobacterium luteum</name>
    <dbReference type="NCBI Taxonomy" id="33881"/>
    <lineage>
        <taxon>Bacteria</taxon>
        <taxon>Bacillati</taxon>
        <taxon>Actinomycetota</taxon>
        <taxon>Actinomycetes</taxon>
        <taxon>Micrococcales</taxon>
        <taxon>Microbacteriaceae</taxon>
        <taxon>Curtobacterium</taxon>
    </lineage>
</organism>
<dbReference type="SMART" id="SM00342">
    <property type="entry name" value="HTH_ARAC"/>
    <property type="match status" value="1"/>
</dbReference>
<dbReference type="SUPFAM" id="SSF46689">
    <property type="entry name" value="Homeodomain-like"/>
    <property type="match status" value="1"/>
</dbReference>
<evidence type="ECO:0000256" key="3">
    <source>
        <dbReference type="ARBA" id="ARBA00023163"/>
    </source>
</evidence>
<protein>
    <recommendedName>
        <fullName evidence="4">HTH araC/xylS-type domain-containing protein</fullName>
    </recommendedName>
</protein>
<evidence type="ECO:0000259" key="4">
    <source>
        <dbReference type="PROSITE" id="PS01124"/>
    </source>
</evidence>
<evidence type="ECO:0000256" key="1">
    <source>
        <dbReference type="ARBA" id="ARBA00023015"/>
    </source>
</evidence>
<dbReference type="EMBL" id="BMOI01000001">
    <property type="protein sequence ID" value="GGK88144.1"/>
    <property type="molecule type" value="Genomic_DNA"/>
</dbReference>
<accession>A0A8H9KZH8</accession>
<keyword evidence="3" id="KW-0804">Transcription</keyword>
<keyword evidence="2" id="KW-0238">DNA-binding</keyword>
<dbReference type="PANTHER" id="PTHR46796">
    <property type="entry name" value="HTH-TYPE TRANSCRIPTIONAL ACTIVATOR RHAS-RELATED"/>
    <property type="match status" value="1"/>
</dbReference>
<dbReference type="GO" id="GO:0003700">
    <property type="term" value="F:DNA-binding transcription factor activity"/>
    <property type="evidence" value="ECO:0007669"/>
    <property type="project" value="InterPro"/>
</dbReference>
<dbReference type="GO" id="GO:0043565">
    <property type="term" value="F:sequence-specific DNA binding"/>
    <property type="evidence" value="ECO:0007669"/>
    <property type="project" value="InterPro"/>
</dbReference>
<feature type="domain" description="HTH araC/xylS-type" evidence="4">
    <location>
        <begin position="194"/>
        <end position="295"/>
    </location>
</feature>
<dbReference type="InterPro" id="IPR018062">
    <property type="entry name" value="HTH_AraC-typ_CS"/>
</dbReference>
<reference evidence="5" key="1">
    <citation type="journal article" date="2014" name="Int. J. Syst. Evol. Microbiol.">
        <title>Complete genome sequence of Corynebacterium casei LMG S-19264T (=DSM 44701T), isolated from a smear-ripened cheese.</title>
        <authorList>
            <consortium name="US DOE Joint Genome Institute (JGI-PGF)"/>
            <person name="Walter F."/>
            <person name="Albersmeier A."/>
            <person name="Kalinowski J."/>
            <person name="Ruckert C."/>
        </authorList>
    </citation>
    <scope>NUCLEOTIDE SEQUENCE</scope>
    <source>
        <strain evidence="5">JCM 1480</strain>
    </source>
</reference>
<name>A0A8H9KZH8_9MICO</name>
<dbReference type="InterPro" id="IPR009057">
    <property type="entry name" value="Homeodomain-like_sf"/>
</dbReference>
<dbReference type="PANTHER" id="PTHR46796:SF12">
    <property type="entry name" value="HTH-TYPE DNA-BINDING TRANSCRIPTIONAL ACTIVATOR EUTR"/>
    <property type="match status" value="1"/>
</dbReference>
<gene>
    <name evidence="5" type="ORF">GCM10009769_02740</name>
</gene>
<dbReference type="PROSITE" id="PS01124">
    <property type="entry name" value="HTH_ARAC_FAMILY_2"/>
    <property type="match status" value="1"/>
</dbReference>